<protein>
    <submittedName>
        <fullName evidence="2">Uncharacterized protein</fullName>
    </submittedName>
</protein>
<organism evidence="2">
    <name type="scientific">Thermofilum pendens</name>
    <dbReference type="NCBI Taxonomy" id="2269"/>
    <lineage>
        <taxon>Archaea</taxon>
        <taxon>Thermoproteota</taxon>
        <taxon>Thermoprotei</taxon>
        <taxon>Thermofilales</taxon>
        <taxon>Thermofilaceae</taxon>
        <taxon>Thermofilum</taxon>
    </lineage>
</organism>
<dbReference type="EMBL" id="DTFI01000042">
    <property type="protein sequence ID" value="HGI43022.1"/>
    <property type="molecule type" value="Genomic_DNA"/>
</dbReference>
<evidence type="ECO:0000313" key="2">
    <source>
        <dbReference type="EMBL" id="HGI43022.1"/>
    </source>
</evidence>
<keyword evidence="1" id="KW-0812">Transmembrane</keyword>
<dbReference type="AlphaFoldDB" id="A0A7C4B929"/>
<feature type="transmembrane region" description="Helical" evidence="1">
    <location>
        <begin position="7"/>
        <end position="25"/>
    </location>
</feature>
<keyword evidence="1" id="KW-1133">Transmembrane helix</keyword>
<proteinExistence type="predicted"/>
<name>A0A7C4B929_THEPE</name>
<keyword evidence="1" id="KW-0472">Membrane</keyword>
<accession>A0A7C4B929</accession>
<evidence type="ECO:0000256" key="1">
    <source>
        <dbReference type="SAM" id="Phobius"/>
    </source>
</evidence>
<gene>
    <name evidence="2" type="ORF">ENV17_01370</name>
</gene>
<sequence length="426" mass="47090">MEATLEYLAIGVLIAVLIIAANQLISTSTGALEPVREEQLYTVAERVMDKILLTPGYPPDWGTNIMVNADNLQDLGLALYGTRSPYVVDPDKVMRLANLSTLPNPLLLNSTRFAELLHLTDYGFRFVMKPMIKVEISPTGVCYPVKAGICYPAEFDIRVYNHYGVGLPNARVTGIYVIVKVDPNPNNSLEGLLNKSAVLVVSALTDALGNCRLNFYSQLDSFFSPEGGAERQTKWYYPFLIVYAEWQGFTSVAGHAVSAQGGVPAEGYIIGNYVFLHKDIELVVVRGRGNRNAGAVQTKDALLQVLPEYQSLLNVTKVTWCRDASTGNFRDDDPLCNTAGRVLPSAKQWYLIGYVDYVEQLSSHVFIFAKYRGSPVAIVVSRVPDIEISSGGSVPANAVTVRRLAKIYEYPYIIELTVWRKVEGYP</sequence>
<reference evidence="2" key="1">
    <citation type="journal article" date="2020" name="mSystems">
        <title>Genome- and Community-Level Interaction Insights into Carbon Utilization and Element Cycling Functions of Hydrothermarchaeota in Hydrothermal Sediment.</title>
        <authorList>
            <person name="Zhou Z."/>
            <person name="Liu Y."/>
            <person name="Xu W."/>
            <person name="Pan J."/>
            <person name="Luo Z.H."/>
            <person name="Li M."/>
        </authorList>
    </citation>
    <scope>NUCLEOTIDE SEQUENCE [LARGE SCALE GENOMIC DNA]</scope>
    <source>
        <strain evidence="2">SpSt-735</strain>
    </source>
</reference>
<comment type="caution">
    <text evidence="2">The sequence shown here is derived from an EMBL/GenBank/DDBJ whole genome shotgun (WGS) entry which is preliminary data.</text>
</comment>